<reference evidence="2 3" key="1">
    <citation type="submission" date="2019-09" db="EMBL/GenBank/DDBJ databases">
        <title>The Halomonas whole genome shotgun (WGS).</title>
        <authorList>
            <person name="Xie Z."/>
        </authorList>
    </citation>
    <scope>NUCLEOTIDE SEQUENCE [LARGE SCALE GENOMIC DNA]</scope>
    <source>
        <strain evidence="2 3">NBT06E8</strain>
    </source>
</reference>
<name>A0ABQ6XBG5_9GAMM</name>
<evidence type="ECO:0000313" key="3">
    <source>
        <dbReference type="Proteomes" id="UP000466130"/>
    </source>
</evidence>
<sequence length="318" mass="35275">MSDKSKVDFILSQLKNHKALSFVVVVGVVIIALANVTQAIEKLTLFGKSVYSFAKPVFGGSDLATVVQVISKQKTGESKAAYEALREYLRNKSEDFQYILRPMDFDANLLAKTVGGITVISTVDQYNIEGFVIFIDSASGGVVLADSEYPLGVRDIKFIEDTGGSPHSLVMVRYISITGTGTLGESVKVYALDNGGVHLALDKPYSEVNSGWGAFVSETVEFRTRNDLRLRNGVVEMQTSGVVMFGNDGDQFRELPGELYLWEPRSRSLEQIHGRKTSPDALMTTIYSDFANPKGEWFEKPQSVDRTLLRQVFIEEEW</sequence>
<keyword evidence="1" id="KW-1133">Transmembrane helix</keyword>
<proteinExistence type="predicted"/>
<keyword evidence="1" id="KW-0812">Transmembrane</keyword>
<keyword evidence="1" id="KW-0472">Membrane</keyword>
<gene>
    <name evidence="2" type="ORF">F1978_08905</name>
</gene>
<keyword evidence="3" id="KW-1185">Reference proteome</keyword>
<dbReference type="RefSeq" id="WP_153843201.1">
    <property type="nucleotide sequence ID" value="NZ_CP048602.1"/>
</dbReference>
<feature type="transmembrane region" description="Helical" evidence="1">
    <location>
        <begin position="20"/>
        <end position="40"/>
    </location>
</feature>
<protein>
    <submittedName>
        <fullName evidence="2">Uncharacterized protein</fullName>
    </submittedName>
</protein>
<comment type="caution">
    <text evidence="2">The sequence shown here is derived from an EMBL/GenBank/DDBJ whole genome shotgun (WGS) entry which is preliminary data.</text>
</comment>
<dbReference type="Proteomes" id="UP000466130">
    <property type="component" value="Unassembled WGS sequence"/>
</dbReference>
<evidence type="ECO:0000256" key="1">
    <source>
        <dbReference type="SAM" id="Phobius"/>
    </source>
</evidence>
<dbReference type="EMBL" id="VWRT01000007">
    <property type="protein sequence ID" value="KAE8438455.1"/>
    <property type="molecule type" value="Genomic_DNA"/>
</dbReference>
<organism evidence="2 3">
    <name type="scientific">Vreelandella piezotolerans</name>
    <dbReference type="NCBI Taxonomy" id="2609667"/>
    <lineage>
        <taxon>Bacteria</taxon>
        <taxon>Pseudomonadati</taxon>
        <taxon>Pseudomonadota</taxon>
        <taxon>Gammaproteobacteria</taxon>
        <taxon>Oceanospirillales</taxon>
        <taxon>Halomonadaceae</taxon>
        <taxon>Vreelandella</taxon>
    </lineage>
</organism>
<accession>A0ABQ6XBG5</accession>
<evidence type="ECO:0000313" key="2">
    <source>
        <dbReference type="EMBL" id="KAE8438455.1"/>
    </source>
</evidence>